<name>A0A9N9JER3_9GLOM</name>
<feature type="non-terminal residue" evidence="1">
    <location>
        <position position="41"/>
    </location>
</feature>
<sequence>DFQGQKNEIILELLIAADELGAQRLIDPVQEFLTKNCYQFL</sequence>
<dbReference type="AlphaFoldDB" id="A0A9N9JER3"/>
<gene>
    <name evidence="1" type="ORF">RFULGI_LOCUS15505</name>
</gene>
<proteinExistence type="predicted"/>
<keyword evidence="2" id="KW-1185">Reference proteome</keyword>
<evidence type="ECO:0000313" key="1">
    <source>
        <dbReference type="EMBL" id="CAG8777021.1"/>
    </source>
</evidence>
<protein>
    <submittedName>
        <fullName evidence="1">14311_t:CDS:1</fullName>
    </submittedName>
</protein>
<comment type="caution">
    <text evidence="1">The sequence shown here is derived from an EMBL/GenBank/DDBJ whole genome shotgun (WGS) entry which is preliminary data.</text>
</comment>
<evidence type="ECO:0000313" key="2">
    <source>
        <dbReference type="Proteomes" id="UP000789396"/>
    </source>
</evidence>
<reference evidence="1" key="1">
    <citation type="submission" date="2021-06" db="EMBL/GenBank/DDBJ databases">
        <authorList>
            <person name="Kallberg Y."/>
            <person name="Tangrot J."/>
            <person name="Rosling A."/>
        </authorList>
    </citation>
    <scope>NUCLEOTIDE SEQUENCE</scope>
    <source>
        <strain evidence="1">IN212</strain>
    </source>
</reference>
<feature type="non-terminal residue" evidence="1">
    <location>
        <position position="1"/>
    </location>
</feature>
<accession>A0A9N9JER3</accession>
<dbReference type="EMBL" id="CAJVPZ010050097">
    <property type="protein sequence ID" value="CAG8777021.1"/>
    <property type="molecule type" value="Genomic_DNA"/>
</dbReference>
<organism evidence="1 2">
    <name type="scientific">Racocetra fulgida</name>
    <dbReference type="NCBI Taxonomy" id="60492"/>
    <lineage>
        <taxon>Eukaryota</taxon>
        <taxon>Fungi</taxon>
        <taxon>Fungi incertae sedis</taxon>
        <taxon>Mucoromycota</taxon>
        <taxon>Glomeromycotina</taxon>
        <taxon>Glomeromycetes</taxon>
        <taxon>Diversisporales</taxon>
        <taxon>Gigasporaceae</taxon>
        <taxon>Racocetra</taxon>
    </lineage>
</organism>
<dbReference type="Proteomes" id="UP000789396">
    <property type="component" value="Unassembled WGS sequence"/>
</dbReference>